<feature type="domain" description="VOC" evidence="1">
    <location>
        <begin position="1"/>
        <end position="128"/>
    </location>
</feature>
<dbReference type="RefSeq" id="WP_208261818.1">
    <property type="nucleotide sequence ID" value="NZ_JAGEOJ010000022.1"/>
</dbReference>
<protein>
    <submittedName>
        <fullName evidence="2">VOC family protein</fullName>
    </submittedName>
</protein>
<dbReference type="InterPro" id="IPR004360">
    <property type="entry name" value="Glyas_Fos-R_dOase_dom"/>
</dbReference>
<dbReference type="PANTHER" id="PTHR35006:SF2">
    <property type="entry name" value="GLYOXALASE FAMILY PROTEIN (AFU_ORTHOLOGUE AFUA_5G14830)"/>
    <property type="match status" value="1"/>
</dbReference>
<evidence type="ECO:0000313" key="3">
    <source>
        <dbReference type="Proteomes" id="UP000669179"/>
    </source>
</evidence>
<dbReference type="InterPro" id="IPR037523">
    <property type="entry name" value="VOC_core"/>
</dbReference>
<dbReference type="AlphaFoldDB" id="A0A939PK36"/>
<proteinExistence type="predicted"/>
<dbReference type="PANTHER" id="PTHR35006">
    <property type="entry name" value="GLYOXALASE FAMILY PROTEIN (AFU_ORTHOLOGUE AFUA_5G14830)"/>
    <property type="match status" value="1"/>
</dbReference>
<dbReference type="PROSITE" id="PS51819">
    <property type="entry name" value="VOC"/>
    <property type="match status" value="1"/>
</dbReference>
<accession>A0A939PK36</accession>
<organism evidence="2 3">
    <name type="scientific">Actinomadura barringtoniae</name>
    <dbReference type="NCBI Taxonomy" id="1427535"/>
    <lineage>
        <taxon>Bacteria</taxon>
        <taxon>Bacillati</taxon>
        <taxon>Actinomycetota</taxon>
        <taxon>Actinomycetes</taxon>
        <taxon>Streptosporangiales</taxon>
        <taxon>Thermomonosporaceae</taxon>
        <taxon>Actinomadura</taxon>
    </lineage>
</organism>
<dbReference type="Pfam" id="PF00903">
    <property type="entry name" value="Glyoxalase"/>
    <property type="match status" value="1"/>
</dbReference>
<sequence>MLGHVGLNVPDLAAAKKYYDALMPLLGFEEFLAADDQFAFRPSGGRPGTFLFFYPAAEDAGYSRERAGLQHLAFMVKTRSAVHEVHRLALGLGGEIVHAPQEFPQYPPPYFATFWLDPFGFMLEAVCHYDRG</sequence>
<name>A0A939PK36_9ACTN</name>
<dbReference type="SUPFAM" id="SSF54593">
    <property type="entry name" value="Glyoxalase/Bleomycin resistance protein/Dihydroxybiphenyl dioxygenase"/>
    <property type="match status" value="1"/>
</dbReference>
<gene>
    <name evidence="2" type="ORF">J4573_42390</name>
</gene>
<dbReference type="Proteomes" id="UP000669179">
    <property type="component" value="Unassembled WGS sequence"/>
</dbReference>
<evidence type="ECO:0000313" key="2">
    <source>
        <dbReference type="EMBL" id="MBO2453800.1"/>
    </source>
</evidence>
<comment type="caution">
    <text evidence="2">The sequence shown here is derived from an EMBL/GenBank/DDBJ whole genome shotgun (WGS) entry which is preliminary data.</text>
</comment>
<keyword evidence="3" id="KW-1185">Reference proteome</keyword>
<dbReference type="InterPro" id="IPR029068">
    <property type="entry name" value="Glyas_Bleomycin-R_OHBP_Dase"/>
</dbReference>
<reference evidence="2" key="1">
    <citation type="submission" date="2021-03" db="EMBL/GenBank/DDBJ databases">
        <authorList>
            <person name="Kanchanasin P."/>
            <person name="Saeng-In P."/>
            <person name="Phongsopitanun W."/>
            <person name="Yuki M."/>
            <person name="Kudo T."/>
            <person name="Ohkuma M."/>
            <person name="Tanasupawat S."/>
        </authorList>
    </citation>
    <scope>NUCLEOTIDE SEQUENCE</scope>
    <source>
        <strain evidence="2">GKU 128</strain>
    </source>
</reference>
<dbReference type="Gene3D" id="3.10.180.10">
    <property type="entry name" value="2,3-Dihydroxybiphenyl 1,2-Dioxygenase, domain 1"/>
    <property type="match status" value="1"/>
</dbReference>
<evidence type="ECO:0000259" key="1">
    <source>
        <dbReference type="PROSITE" id="PS51819"/>
    </source>
</evidence>
<dbReference type="EMBL" id="JAGEOJ010000022">
    <property type="protein sequence ID" value="MBO2453800.1"/>
    <property type="molecule type" value="Genomic_DNA"/>
</dbReference>